<name>A0A5B7K3M8_PORTR</name>
<protein>
    <submittedName>
        <fullName evidence="1">Uncharacterized protein</fullName>
    </submittedName>
</protein>
<proteinExistence type="predicted"/>
<evidence type="ECO:0000313" key="2">
    <source>
        <dbReference type="Proteomes" id="UP000324222"/>
    </source>
</evidence>
<comment type="caution">
    <text evidence="1">The sequence shown here is derived from an EMBL/GenBank/DDBJ whole genome shotgun (WGS) entry which is preliminary data.</text>
</comment>
<evidence type="ECO:0000313" key="1">
    <source>
        <dbReference type="EMBL" id="MPD03103.1"/>
    </source>
</evidence>
<reference evidence="1 2" key="1">
    <citation type="submission" date="2019-05" db="EMBL/GenBank/DDBJ databases">
        <title>Another draft genome of Portunus trituberculatus and its Hox gene families provides insights of decapod evolution.</title>
        <authorList>
            <person name="Jeong J.-H."/>
            <person name="Song I."/>
            <person name="Kim S."/>
            <person name="Choi T."/>
            <person name="Kim D."/>
            <person name="Ryu S."/>
            <person name="Kim W."/>
        </authorList>
    </citation>
    <scope>NUCLEOTIDE SEQUENCE [LARGE SCALE GENOMIC DNA]</scope>
    <source>
        <tissue evidence="1">Muscle</tissue>
    </source>
</reference>
<dbReference type="AlphaFoldDB" id="A0A5B7K3M8"/>
<keyword evidence="2" id="KW-1185">Reference proteome</keyword>
<dbReference type="EMBL" id="VSRR010134637">
    <property type="protein sequence ID" value="MPD03103.1"/>
    <property type="molecule type" value="Genomic_DNA"/>
</dbReference>
<sequence length="65" mass="7197">MRKGGCLSEQQLIIAGPMNFPSPSDQLVGTFYEYCIIKAAPPRPPCHMPPPSPRVAIYPCRQLLL</sequence>
<gene>
    <name evidence="1" type="ORF">E2C01_098722</name>
</gene>
<organism evidence="1 2">
    <name type="scientific">Portunus trituberculatus</name>
    <name type="common">Swimming crab</name>
    <name type="synonym">Neptunus trituberculatus</name>
    <dbReference type="NCBI Taxonomy" id="210409"/>
    <lineage>
        <taxon>Eukaryota</taxon>
        <taxon>Metazoa</taxon>
        <taxon>Ecdysozoa</taxon>
        <taxon>Arthropoda</taxon>
        <taxon>Crustacea</taxon>
        <taxon>Multicrustacea</taxon>
        <taxon>Malacostraca</taxon>
        <taxon>Eumalacostraca</taxon>
        <taxon>Eucarida</taxon>
        <taxon>Decapoda</taxon>
        <taxon>Pleocyemata</taxon>
        <taxon>Brachyura</taxon>
        <taxon>Eubrachyura</taxon>
        <taxon>Portunoidea</taxon>
        <taxon>Portunidae</taxon>
        <taxon>Portuninae</taxon>
        <taxon>Portunus</taxon>
    </lineage>
</organism>
<dbReference type="Proteomes" id="UP000324222">
    <property type="component" value="Unassembled WGS sequence"/>
</dbReference>
<accession>A0A5B7K3M8</accession>